<evidence type="ECO:0000256" key="3">
    <source>
        <dbReference type="ARBA" id="ARBA00022692"/>
    </source>
</evidence>
<feature type="domain" description="Major facilitator superfamily (MFS) profile" evidence="7">
    <location>
        <begin position="25"/>
        <end position="400"/>
    </location>
</feature>
<dbReference type="GO" id="GO:0022857">
    <property type="term" value="F:transmembrane transporter activity"/>
    <property type="evidence" value="ECO:0007669"/>
    <property type="project" value="InterPro"/>
</dbReference>
<feature type="transmembrane region" description="Helical" evidence="6">
    <location>
        <begin position="152"/>
        <end position="173"/>
    </location>
</feature>
<dbReference type="PRINTS" id="PR01035">
    <property type="entry name" value="TCRTETA"/>
</dbReference>
<dbReference type="SUPFAM" id="SSF103473">
    <property type="entry name" value="MFS general substrate transporter"/>
    <property type="match status" value="1"/>
</dbReference>
<feature type="transmembrane region" description="Helical" evidence="6">
    <location>
        <begin position="257"/>
        <end position="279"/>
    </location>
</feature>
<dbReference type="PANTHER" id="PTHR23506:SF23">
    <property type="entry name" value="GH10249P"/>
    <property type="match status" value="1"/>
</dbReference>
<dbReference type="InterPro" id="IPR011701">
    <property type="entry name" value="MFS"/>
</dbReference>
<feature type="transmembrane region" description="Helical" evidence="6">
    <location>
        <begin position="291"/>
        <end position="319"/>
    </location>
</feature>
<dbReference type="InterPro" id="IPR005829">
    <property type="entry name" value="Sugar_transporter_CS"/>
</dbReference>
<feature type="transmembrane region" description="Helical" evidence="6">
    <location>
        <begin position="179"/>
        <end position="197"/>
    </location>
</feature>
<feature type="transmembrane region" description="Helical" evidence="6">
    <location>
        <begin position="91"/>
        <end position="114"/>
    </location>
</feature>
<dbReference type="Gene3D" id="1.20.1250.20">
    <property type="entry name" value="MFS general substrate transporter like domains"/>
    <property type="match status" value="1"/>
</dbReference>
<evidence type="ECO:0000256" key="2">
    <source>
        <dbReference type="ARBA" id="ARBA00022448"/>
    </source>
</evidence>
<keyword evidence="3 6" id="KW-0812">Transmembrane</keyword>
<evidence type="ECO:0000259" key="7">
    <source>
        <dbReference type="PROSITE" id="PS50850"/>
    </source>
</evidence>
<accession>A0A094SPU1</accession>
<protein>
    <recommendedName>
        <fullName evidence="7">Major facilitator superfamily (MFS) profile domain-containing protein</fullName>
    </recommendedName>
</protein>
<dbReference type="EMBL" id="JNSL01000020">
    <property type="protein sequence ID" value="KGA20683.1"/>
    <property type="molecule type" value="Genomic_DNA"/>
</dbReference>
<organism evidence="8">
    <name type="scientific">freshwater metagenome</name>
    <dbReference type="NCBI Taxonomy" id="449393"/>
    <lineage>
        <taxon>unclassified sequences</taxon>
        <taxon>metagenomes</taxon>
        <taxon>ecological metagenomes</taxon>
    </lineage>
</organism>
<keyword evidence="4 6" id="KW-1133">Transmembrane helix</keyword>
<dbReference type="PROSITE" id="PS50850">
    <property type="entry name" value="MFS"/>
    <property type="match status" value="1"/>
</dbReference>
<dbReference type="PANTHER" id="PTHR23506">
    <property type="entry name" value="GH10249P"/>
    <property type="match status" value="1"/>
</dbReference>
<keyword evidence="2" id="KW-0813">Transport</keyword>
<dbReference type="AlphaFoldDB" id="A0A094SPU1"/>
<dbReference type="InterPro" id="IPR001958">
    <property type="entry name" value="Tet-R_TetA/multi-R_MdtG-like"/>
</dbReference>
<dbReference type="GO" id="GO:0016020">
    <property type="term" value="C:membrane"/>
    <property type="evidence" value="ECO:0007669"/>
    <property type="project" value="UniProtKB-SubCell"/>
</dbReference>
<dbReference type="CDD" id="cd17330">
    <property type="entry name" value="MFS_SLC46_TetA_like"/>
    <property type="match status" value="1"/>
</dbReference>
<dbReference type="InterPro" id="IPR020846">
    <property type="entry name" value="MFS_dom"/>
</dbReference>
<feature type="transmembrane region" description="Helical" evidence="6">
    <location>
        <begin position="224"/>
        <end position="245"/>
    </location>
</feature>
<dbReference type="PROSITE" id="PS00216">
    <property type="entry name" value="SUGAR_TRANSPORT_1"/>
    <property type="match status" value="1"/>
</dbReference>
<evidence type="ECO:0000313" key="8">
    <source>
        <dbReference type="EMBL" id="KGA20683.1"/>
    </source>
</evidence>
<proteinExistence type="predicted"/>
<feature type="transmembrane region" description="Helical" evidence="6">
    <location>
        <begin position="378"/>
        <end position="400"/>
    </location>
</feature>
<feature type="transmembrane region" description="Helical" evidence="6">
    <location>
        <begin position="26"/>
        <end position="47"/>
    </location>
</feature>
<gene>
    <name evidence="8" type="ORF">GM51_4930</name>
</gene>
<sequence>MLSRHRKTGRASDVAKKQRTPMPAGYWTIWTTVALDLVGFGIVVPILGRYAERFGANGLQVGLMFASFSVAQMVFAPILGRISDKVGRKPVIVFSLIGTAVGSFVTGAAGALWVLFLGRILDGASGASVAVAQGAVADIAPPEQRARLMGMLGAAFGVGFVVGPALGGLAALGGPHVPFYLAGSIAAINAVAAMIRLPETKPDTSHITEKSQRGTALSPALKRFALVGFLSMLGFAGFEATFSIWGQRQFGFTEGSASIVFVFVGVTLVAVQGGLIGPLTEKLGSRKLLRIGLSLVAVGLLLLGFTTTWPMLFIALFLLSLGQGMSGPSGSALVAELAPVERRGEAIGYQQSTAAFGRVAGPVAAGALFDHVGISSPFLVSGILIVFAVGSVWSITHPAVTTP</sequence>
<evidence type="ECO:0000256" key="4">
    <source>
        <dbReference type="ARBA" id="ARBA00022989"/>
    </source>
</evidence>
<dbReference type="InterPro" id="IPR050930">
    <property type="entry name" value="MFS_Vesicular_Transporter"/>
</dbReference>
<comment type="subcellular location">
    <subcellularLocation>
        <location evidence="1">Membrane</location>
        <topology evidence="1">Multi-pass membrane protein</topology>
    </subcellularLocation>
</comment>
<dbReference type="Pfam" id="PF07690">
    <property type="entry name" value="MFS_1"/>
    <property type="match status" value="1"/>
</dbReference>
<dbReference type="InterPro" id="IPR036259">
    <property type="entry name" value="MFS_trans_sf"/>
</dbReference>
<comment type="caution">
    <text evidence="8">The sequence shown here is derived from an EMBL/GenBank/DDBJ whole genome shotgun (WGS) entry which is preliminary data.</text>
</comment>
<feature type="transmembrane region" description="Helical" evidence="6">
    <location>
        <begin position="59"/>
        <end position="79"/>
    </location>
</feature>
<keyword evidence="5 6" id="KW-0472">Membrane</keyword>
<evidence type="ECO:0000256" key="5">
    <source>
        <dbReference type="ARBA" id="ARBA00023136"/>
    </source>
</evidence>
<evidence type="ECO:0000256" key="1">
    <source>
        <dbReference type="ARBA" id="ARBA00004141"/>
    </source>
</evidence>
<reference evidence="8" key="1">
    <citation type="submission" date="2014-06" db="EMBL/GenBank/DDBJ databases">
        <title>Key roles for freshwater Actinobacteria revealed by deep metagenomic sequencing.</title>
        <authorList>
            <person name="Ghai R."/>
            <person name="Mizuno C.M."/>
            <person name="Picazo A."/>
            <person name="Camacho A."/>
            <person name="Rodriguez-Valera F."/>
        </authorList>
    </citation>
    <scope>NUCLEOTIDE SEQUENCE</scope>
</reference>
<evidence type="ECO:0000256" key="6">
    <source>
        <dbReference type="SAM" id="Phobius"/>
    </source>
</evidence>
<name>A0A094SPU1_9ZZZZ</name>